<dbReference type="EMBL" id="NPIB01000034">
    <property type="protein sequence ID" value="PLC56269.1"/>
    <property type="molecule type" value="Genomic_DNA"/>
</dbReference>
<gene>
    <name evidence="3" type="ORF">CIK00_19375</name>
</gene>
<feature type="transmembrane region" description="Helical" evidence="1">
    <location>
        <begin position="49"/>
        <end position="71"/>
    </location>
</feature>
<evidence type="ECO:0000313" key="3">
    <source>
        <dbReference type="EMBL" id="PLC56269.1"/>
    </source>
</evidence>
<keyword evidence="1" id="KW-0472">Membrane</keyword>
<comment type="caution">
    <text evidence="3">The sequence shown here is derived from an EMBL/GenBank/DDBJ whole genome shotgun (WGS) entry which is preliminary data.</text>
</comment>
<keyword evidence="2" id="KW-0732">Signal</keyword>
<dbReference type="RefSeq" id="WP_065208441.1">
    <property type="nucleotide sequence ID" value="NZ_BPPU01000006.1"/>
</dbReference>
<feature type="transmembrane region" description="Helical" evidence="1">
    <location>
        <begin position="78"/>
        <end position="96"/>
    </location>
</feature>
<sequence length="100" mass="10699">MNFRNNMKETLQKNISIKASLLALMLGSKSAMAGGLQTVQSNIQTVTDAFVAAAPVTITLAIILVGYLILFTEVQPKYILRVAVGGFLIGGAPLIAEMFR</sequence>
<evidence type="ECO:0000313" key="4">
    <source>
        <dbReference type="Proteomes" id="UP000234420"/>
    </source>
</evidence>
<evidence type="ECO:0008006" key="5">
    <source>
        <dbReference type="Google" id="ProtNLM"/>
    </source>
</evidence>
<reference evidence="3 4" key="1">
    <citation type="journal article" date="2018" name="Syst. Appl. Microbiol.">
        <title>Photobacterium carnosum sp. nov., isolated from spoiled modified atmosphere packaged poultry meat.</title>
        <authorList>
            <person name="Hilgarth M."/>
            <person name="Fuertes S."/>
            <person name="Ehrmann M."/>
            <person name="Vogel R.F."/>
        </authorList>
    </citation>
    <scope>NUCLEOTIDE SEQUENCE [LARGE SCALE GENOMIC DNA]</scope>
    <source>
        <strain evidence="3 4">TMW 2.2021</strain>
    </source>
</reference>
<evidence type="ECO:0000256" key="2">
    <source>
        <dbReference type="SAM" id="SignalP"/>
    </source>
</evidence>
<accession>A0A2N4UML9</accession>
<feature type="signal peptide" evidence="2">
    <location>
        <begin position="1"/>
        <end position="33"/>
    </location>
</feature>
<keyword evidence="1" id="KW-0812">Transmembrane</keyword>
<proteinExistence type="predicted"/>
<keyword evidence="1" id="KW-1133">Transmembrane helix</keyword>
<dbReference type="InterPro" id="IPR007039">
    <property type="entry name" value="TrbC/VirB2"/>
</dbReference>
<keyword evidence="4" id="KW-1185">Reference proteome</keyword>
<name>A0A2N4UML9_9GAMM</name>
<dbReference type="AlphaFoldDB" id="A0A2N4UML9"/>
<dbReference type="Pfam" id="PF04956">
    <property type="entry name" value="TrbC"/>
    <property type="match status" value="1"/>
</dbReference>
<evidence type="ECO:0000256" key="1">
    <source>
        <dbReference type="SAM" id="Phobius"/>
    </source>
</evidence>
<dbReference type="Proteomes" id="UP000234420">
    <property type="component" value="Unassembled WGS sequence"/>
</dbReference>
<organism evidence="3 4">
    <name type="scientific">Photobacterium carnosum</name>
    <dbReference type="NCBI Taxonomy" id="2023717"/>
    <lineage>
        <taxon>Bacteria</taxon>
        <taxon>Pseudomonadati</taxon>
        <taxon>Pseudomonadota</taxon>
        <taxon>Gammaproteobacteria</taxon>
        <taxon>Vibrionales</taxon>
        <taxon>Vibrionaceae</taxon>
        <taxon>Photobacterium</taxon>
    </lineage>
</organism>
<protein>
    <recommendedName>
        <fullName evidence="5">Conjugal transfer protein</fullName>
    </recommendedName>
</protein>
<feature type="chain" id="PRO_5015001722" description="Conjugal transfer protein" evidence="2">
    <location>
        <begin position="34"/>
        <end position="100"/>
    </location>
</feature>